<dbReference type="PANTHER" id="PTHR33594">
    <property type="entry name" value="SUPERFAMILY HYDROLASE, PUTATIVE (AFU_ORTHOLOGUE AFUA_1G03035)-RELATED"/>
    <property type="match status" value="1"/>
</dbReference>
<proteinExistence type="predicted"/>
<dbReference type="Pfam" id="PF01966">
    <property type="entry name" value="HD"/>
    <property type="match status" value="1"/>
</dbReference>
<dbReference type="CDD" id="cd00077">
    <property type="entry name" value="HDc"/>
    <property type="match status" value="1"/>
</dbReference>
<organism evidence="2 3">
    <name type="scientific">Aquibacillus halophilus</name>
    <dbReference type="NCBI Taxonomy" id="930132"/>
    <lineage>
        <taxon>Bacteria</taxon>
        <taxon>Bacillati</taxon>
        <taxon>Bacillota</taxon>
        <taxon>Bacilli</taxon>
        <taxon>Bacillales</taxon>
        <taxon>Bacillaceae</taxon>
        <taxon>Aquibacillus</taxon>
    </lineage>
</organism>
<dbReference type="Proteomes" id="UP000799092">
    <property type="component" value="Unassembled WGS sequence"/>
</dbReference>
<dbReference type="AlphaFoldDB" id="A0A6A8DFA9"/>
<reference evidence="2" key="1">
    <citation type="submission" date="2019-11" db="EMBL/GenBank/DDBJ databases">
        <authorList>
            <person name="Li J."/>
        </authorList>
    </citation>
    <scope>NUCLEOTIDE SEQUENCE</scope>
    <source>
        <strain evidence="2">B6B</strain>
    </source>
</reference>
<dbReference type="RefSeq" id="WP_153736107.1">
    <property type="nucleotide sequence ID" value="NZ_WJNG01000005.1"/>
</dbReference>
<evidence type="ECO:0000313" key="3">
    <source>
        <dbReference type="Proteomes" id="UP000799092"/>
    </source>
</evidence>
<protein>
    <submittedName>
        <fullName evidence="2">HD domain-containing protein</fullName>
    </submittedName>
</protein>
<sequence length="202" mass="23309">MDNQTKMTQIEEYVFNLFKDDETGHDYFHMKRVASMAKKIAKMESADAFIAESAAWLHDIGDKKLFNKPEDAIDDMYLFLRNINFSGSEIKQIDNIIRYISFSAGHKKPLTIEGQIVQDADRLDAIGAIGIARTFAYGASNQQLIYSDDSDSTSIQHFHDKLLLLKDLMNTNTGKLIAKERHQFMESFLKQFYSEWNLIHKK</sequence>
<dbReference type="Gene3D" id="1.10.472.50">
    <property type="entry name" value="HD-domain/PDEase-like"/>
    <property type="match status" value="1"/>
</dbReference>
<keyword evidence="3" id="KW-1185">Reference proteome</keyword>
<evidence type="ECO:0000313" key="2">
    <source>
        <dbReference type="EMBL" id="MRH42461.1"/>
    </source>
</evidence>
<dbReference type="SUPFAM" id="SSF109604">
    <property type="entry name" value="HD-domain/PDEase-like"/>
    <property type="match status" value="1"/>
</dbReference>
<dbReference type="InterPro" id="IPR006674">
    <property type="entry name" value="HD_domain"/>
</dbReference>
<comment type="caution">
    <text evidence="2">The sequence shown here is derived from an EMBL/GenBank/DDBJ whole genome shotgun (WGS) entry which is preliminary data.</text>
</comment>
<name>A0A6A8DFA9_9BACI</name>
<feature type="domain" description="HD" evidence="1">
    <location>
        <begin position="26"/>
        <end position="126"/>
    </location>
</feature>
<dbReference type="PROSITE" id="PS51831">
    <property type="entry name" value="HD"/>
    <property type="match status" value="1"/>
</dbReference>
<dbReference type="Gene3D" id="1.20.58.1910">
    <property type="match status" value="1"/>
</dbReference>
<accession>A0A6A8DFA9</accession>
<dbReference type="SMART" id="SM00471">
    <property type="entry name" value="HDc"/>
    <property type="match status" value="1"/>
</dbReference>
<dbReference type="PANTHER" id="PTHR33594:SF1">
    <property type="entry name" value="HD_PDEASE DOMAIN-CONTAINING PROTEIN"/>
    <property type="match status" value="1"/>
</dbReference>
<dbReference type="InterPro" id="IPR003607">
    <property type="entry name" value="HD/PDEase_dom"/>
</dbReference>
<evidence type="ECO:0000259" key="1">
    <source>
        <dbReference type="PROSITE" id="PS51831"/>
    </source>
</evidence>
<dbReference type="OrthoDB" id="9797344at2"/>
<gene>
    <name evidence="2" type="ORF">GH741_07160</name>
</gene>
<dbReference type="EMBL" id="WJNG01000005">
    <property type="protein sequence ID" value="MRH42461.1"/>
    <property type="molecule type" value="Genomic_DNA"/>
</dbReference>